<feature type="transmembrane region" description="Helical" evidence="6">
    <location>
        <begin position="55"/>
        <end position="80"/>
    </location>
</feature>
<dbReference type="RefSeq" id="WP_057952532.1">
    <property type="nucleotide sequence ID" value="NZ_CP013118.1"/>
</dbReference>
<keyword evidence="5 6" id="KW-0472">Membrane</keyword>
<evidence type="ECO:0000256" key="4">
    <source>
        <dbReference type="ARBA" id="ARBA00022989"/>
    </source>
</evidence>
<keyword evidence="2" id="KW-1003">Cell membrane</keyword>
<dbReference type="Pfam" id="PF02588">
    <property type="entry name" value="YitT_membrane"/>
    <property type="match status" value="1"/>
</dbReference>
<dbReference type="Pfam" id="PF10035">
    <property type="entry name" value="DUF2179"/>
    <property type="match status" value="1"/>
</dbReference>
<reference evidence="8 9" key="1">
    <citation type="submission" date="2015-11" db="EMBL/GenBank/DDBJ databases">
        <title>Description and complete genome sequence of a novel strain predominating in hypersaline microbial mats and representing a new family of the Bacteriodetes phylum.</title>
        <authorList>
            <person name="Spring S."/>
            <person name="Bunk B."/>
            <person name="Sproer C."/>
            <person name="Klenk H.-P."/>
        </authorList>
    </citation>
    <scope>NUCLEOTIDE SEQUENCE [LARGE SCALE GENOMIC DNA]</scope>
    <source>
        <strain evidence="8 9">L21-Spi-D4</strain>
    </source>
</reference>
<organism evidence="8 9">
    <name type="scientific">Salinivirga cyanobacteriivorans</name>
    <dbReference type="NCBI Taxonomy" id="1307839"/>
    <lineage>
        <taxon>Bacteria</taxon>
        <taxon>Pseudomonadati</taxon>
        <taxon>Bacteroidota</taxon>
        <taxon>Bacteroidia</taxon>
        <taxon>Bacteroidales</taxon>
        <taxon>Salinivirgaceae</taxon>
        <taxon>Salinivirga</taxon>
    </lineage>
</organism>
<keyword evidence="3 6" id="KW-0812">Transmembrane</keyword>
<dbReference type="InterPro" id="IPR051461">
    <property type="entry name" value="UPF0750_membrane"/>
</dbReference>
<gene>
    <name evidence="8" type="ORF">L21SP5_01384</name>
</gene>
<feature type="transmembrane region" description="Helical" evidence="6">
    <location>
        <begin position="163"/>
        <end position="179"/>
    </location>
</feature>
<dbReference type="AlphaFoldDB" id="A0A0S2HY99"/>
<protein>
    <recommendedName>
        <fullName evidence="7">DUF2179 domain-containing protein</fullName>
    </recommendedName>
</protein>
<evidence type="ECO:0000256" key="2">
    <source>
        <dbReference type="ARBA" id="ARBA00022475"/>
    </source>
</evidence>
<feature type="transmembrane region" description="Helical" evidence="6">
    <location>
        <begin position="185"/>
        <end position="204"/>
    </location>
</feature>
<dbReference type="Gene3D" id="3.30.70.120">
    <property type="match status" value="1"/>
</dbReference>
<evidence type="ECO:0000256" key="1">
    <source>
        <dbReference type="ARBA" id="ARBA00004651"/>
    </source>
</evidence>
<dbReference type="PANTHER" id="PTHR33545:SF5">
    <property type="entry name" value="UPF0750 MEMBRANE PROTEIN YITT"/>
    <property type="match status" value="1"/>
</dbReference>
<dbReference type="KEGG" id="blq:L21SP5_01384"/>
<comment type="subcellular location">
    <subcellularLocation>
        <location evidence="1">Cell membrane</location>
        <topology evidence="1">Multi-pass membrane protein</topology>
    </subcellularLocation>
</comment>
<sequence>MFRAFPLRTTKQDVLKEMRRWVIMTFGLFINAFAWTAFLIPSKIIGGGLSGISTIIFYMTGIPVGVVYLIINILLVLIAIKILGASFGVKTIFSVLVLGGFLSLLQGLIKEPLVDDIFLSAVLGGLLAGAGIGIVFNQGGSTGGTDIFAMIINKYRNISPGRLILYFDVVIISSSYFVFDSVERLVYGFVTMAIVAWSIDMIMAGNRQSTQIFIFSKYYEEISKELNEHINRGMTLLDAQGWYSREPGKIVLVVTRKHEMPHVLRIIKSIDPDAFISVASVMGTYGKGFENIRG</sequence>
<dbReference type="OrthoDB" id="1114876at2"/>
<dbReference type="InterPro" id="IPR015867">
    <property type="entry name" value="N-reg_PII/ATP_PRibTrfase_C"/>
</dbReference>
<dbReference type="EMBL" id="CP013118">
    <property type="protein sequence ID" value="ALO15034.1"/>
    <property type="molecule type" value="Genomic_DNA"/>
</dbReference>
<proteinExistence type="predicted"/>
<evidence type="ECO:0000313" key="8">
    <source>
        <dbReference type="EMBL" id="ALO15034.1"/>
    </source>
</evidence>
<dbReference type="CDD" id="cd16380">
    <property type="entry name" value="YitT_C"/>
    <property type="match status" value="1"/>
</dbReference>
<feature type="transmembrane region" description="Helical" evidence="6">
    <location>
        <begin position="117"/>
        <end position="136"/>
    </location>
</feature>
<evidence type="ECO:0000256" key="3">
    <source>
        <dbReference type="ARBA" id="ARBA00022692"/>
    </source>
</evidence>
<evidence type="ECO:0000256" key="6">
    <source>
        <dbReference type="SAM" id="Phobius"/>
    </source>
</evidence>
<dbReference type="PIRSF" id="PIRSF006483">
    <property type="entry name" value="Membrane_protein_YitT"/>
    <property type="match status" value="1"/>
</dbReference>
<name>A0A0S2HY99_9BACT</name>
<dbReference type="InterPro" id="IPR003740">
    <property type="entry name" value="YitT"/>
</dbReference>
<keyword evidence="4 6" id="KW-1133">Transmembrane helix</keyword>
<dbReference type="STRING" id="1307839.L21SP5_01384"/>
<evidence type="ECO:0000259" key="7">
    <source>
        <dbReference type="Pfam" id="PF10035"/>
    </source>
</evidence>
<feature type="transmembrane region" description="Helical" evidence="6">
    <location>
        <begin position="87"/>
        <end position="105"/>
    </location>
</feature>
<dbReference type="Proteomes" id="UP000064893">
    <property type="component" value="Chromosome"/>
</dbReference>
<dbReference type="InterPro" id="IPR019264">
    <property type="entry name" value="DUF2179"/>
</dbReference>
<dbReference type="GO" id="GO:0005886">
    <property type="term" value="C:plasma membrane"/>
    <property type="evidence" value="ECO:0007669"/>
    <property type="project" value="UniProtKB-SubCell"/>
</dbReference>
<feature type="transmembrane region" description="Helical" evidence="6">
    <location>
        <begin position="21"/>
        <end position="40"/>
    </location>
</feature>
<feature type="domain" description="DUF2179" evidence="7">
    <location>
        <begin position="232"/>
        <end position="286"/>
    </location>
</feature>
<evidence type="ECO:0000313" key="9">
    <source>
        <dbReference type="Proteomes" id="UP000064893"/>
    </source>
</evidence>
<dbReference type="PANTHER" id="PTHR33545">
    <property type="entry name" value="UPF0750 MEMBRANE PROTEIN YITT-RELATED"/>
    <property type="match status" value="1"/>
</dbReference>
<keyword evidence="9" id="KW-1185">Reference proteome</keyword>
<accession>A0A0S2HY99</accession>
<evidence type="ECO:0000256" key="5">
    <source>
        <dbReference type="ARBA" id="ARBA00023136"/>
    </source>
</evidence>